<dbReference type="Proteomes" id="UP001193501">
    <property type="component" value="Unassembled WGS sequence"/>
</dbReference>
<accession>A0AAE4Y5Y8</accession>
<comment type="caution">
    <text evidence="1">The sequence shown here is derived from an EMBL/GenBank/DDBJ whole genome shotgun (WGS) entry which is preliminary data.</text>
</comment>
<organism evidence="1 2">
    <name type="scientific">Stagnihabitans tardus</name>
    <dbReference type="NCBI Taxonomy" id="2699202"/>
    <lineage>
        <taxon>Bacteria</taxon>
        <taxon>Pseudomonadati</taxon>
        <taxon>Pseudomonadota</taxon>
        <taxon>Alphaproteobacteria</taxon>
        <taxon>Rhodobacterales</taxon>
        <taxon>Paracoccaceae</taxon>
        <taxon>Stagnihabitans</taxon>
    </lineage>
</organism>
<gene>
    <name evidence="1" type="ORF">GV832_02225</name>
</gene>
<protein>
    <recommendedName>
        <fullName evidence="3">4-aminobutyrate aminotransferase</fullName>
    </recommendedName>
</protein>
<dbReference type="InterPro" id="IPR043737">
    <property type="entry name" value="DUF5682"/>
</dbReference>
<proteinExistence type="predicted"/>
<keyword evidence="2" id="KW-1185">Reference proteome</keyword>
<reference evidence="1" key="1">
    <citation type="submission" date="2020-01" db="EMBL/GenBank/DDBJ databases">
        <authorList>
            <person name="Chen W.-M."/>
        </authorList>
    </citation>
    <scope>NUCLEOTIDE SEQUENCE</scope>
    <source>
        <strain evidence="1">CYK-10</strain>
    </source>
</reference>
<dbReference type="AlphaFoldDB" id="A0AAE4Y5Y8"/>
<evidence type="ECO:0000313" key="1">
    <source>
        <dbReference type="EMBL" id="NBZ86383.1"/>
    </source>
</evidence>
<evidence type="ECO:0000313" key="2">
    <source>
        <dbReference type="Proteomes" id="UP001193501"/>
    </source>
</evidence>
<evidence type="ECO:0008006" key="3">
    <source>
        <dbReference type="Google" id="ProtNLM"/>
    </source>
</evidence>
<dbReference type="EMBL" id="JAABNR010000002">
    <property type="protein sequence ID" value="NBZ86383.1"/>
    <property type="molecule type" value="Genomic_DNA"/>
</dbReference>
<name>A0AAE4Y5Y8_9RHOB</name>
<dbReference type="RefSeq" id="WP_168773198.1">
    <property type="nucleotide sequence ID" value="NZ_JAABNR010000002.1"/>
</dbReference>
<dbReference type="Pfam" id="PF18934">
    <property type="entry name" value="DUF5682"/>
    <property type="match status" value="1"/>
</dbReference>
<sequence length="763" mass="81443">MSDFLTRDQALAALFGGPVAFAPIRHHSPACAHALRSLIRAHRPEVICIEAPTPLSPHIPHLTEPDLVFPVALLTLHQGRQSYYPLSAHSPETIALQEAKALGAEVWFIDLPSRLDEAPRGPDETPFSASAFVAETCARLGLRDGAELWDHLFEARMGTQDWQGFFADVLTYCAALRHGTDLTADDTLPREAEMRRHIARLNGRRAVVVTGGFHTPALFQGDPGKPPPADPSESYLIAYGEEALDALSGYGAGLRHPAWYARLWQAAQDGPPDWLALARDLITDFTAAQAAQGHRIAVPQQVETLTLAAGLASLRGRGAVLLPDLSDALRSALVKGETGPAEPWTRAFLRFLNGTAFGRAPASAGQPPLLRDARARAQAARFDLSTSVRRPRKLDFRRKPSHATASQFCHQMAILDAGFAQLTAGPDLVGGVNLGLLFEDWDCAWTPFVEGRLIEAARLGADLPSAALARLLRDAQALGTSGQGQDLGALVTLMLRGWRAGLGPRLGPLVAEVTGLAARSPDLGALARTLRRLTAVAAPTDPLHDPQAPDLGPLLAVVFDRMILLTEDLPQSPDEALPEAIAGLSLLFAATLTDPRFDRPRLQGALHRVAADPRASGLLLGAVAGLLTRSGQMEPAACALLLQGQIGARTLKPQDRAALLDGFLRTAPMLLWQDQAILAACHAALSALSDEDFTTLLPALRLSLSQLNPHETDRLAAEVTRLTGQAAAPRTSLTEADLARGLALDRALAAQLAADGLAHWGEA</sequence>